<proteinExistence type="predicted"/>
<dbReference type="SUPFAM" id="SSF53335">
    <property type="entry name" value="S-adenosyl-L-methionine-dependent methyltransferases"/>
    <property type="match status" value="1"/>
</dbReference>
<evidence type="ECO:0000313" key="3">
    <source>
        <dbReference type="Proteomes" id="UP000318017"/>
    </source>
</evidence>
<evidence type="ECO:0000256" key="1">
    <source>
        <dbReference type="SAM" id="MobiDB-lite"/>
    </source>
</evidence>
<dbReference type="AlphaFoldDB" id="A0A518FZX8"/>
<dbReference type="KEGG" id="ahel:Q31a_01960"/>
<dbReference type="EMBL" id="CP036298">
    <property type="protein sequence ID" value="QDV21917.1"/>
    <property type="molecule type" value="Genomic_DNA"/>
</dbReference>
<feature type="compositionally biased region" description="Basic and acidic residues" evidence="1">
    <location>
        <begin position="1"/>
        <end position="18"/>
    </location>
</feature>
<evidence type="ECO:0008006" key="4">
    <source>
        <dbReference type="Google" id="ProtNLM"/>
    </source>
</evidence>
<gene>
    <name evidence="2" type="ORF">Q31a_01960</name>
</gene>
<evidence type="ECO:0000313" key="2">
    <source>
        <dbReference type="EMBL" id="QDV21917.1"/>
    </source>
</evidence>
<dbReference type="Proteomes" id="UP000318017">
    <property type="component" value="Chromosome"/>
</dbReference>
<dbReference type="InterPro" id="IPR029063">
    <property type="entry name" value="SAM-dependent_MTases_sf"/>
</dbReference>
<accession>A0A518FZX8</accession>
<sequence length="212" mass="23879">MPMRETKDQPSQEDRPDLSRPTVGNKPLSSSAQSTPSPVNQDHAVDDNEEPLMDLEIKGSGRELSSAALQLLSEGRSRFRTVDVFDFVPCNYEMFWDFLDAQPRGRFCEYGSGFGIATGLAELLGFEALGIELSPDLVTASHDLLTSQGLKSRIEQGDYLKRRDMADIYFTYAWPSHMHLVEQHFSEIAQPHAKLLYCHGQDDIRCKVLRPS</sequence>
<name>A0A518FZX8_9BACT</name>
<feature type="compositionally biased region" description="Polar residues" evidence="1">
    <location>
        <begin position="27"/>
        <end position="40"/>
    </location>
</feature>
<dbReference type="RefSeq" id="WP_145072669.1">
    <property type="nucleotide sequence ID" value="NZ_CP036298.1"/>
</dbReference>
<dbReference type="OrthoDB" id="273178at2"/>
<keyword evidence="3" id="KW-1185">Reference proteome</keyword>
<feature type="region of interest" description="Disordered" evidence="1">
    <location>
        <begin position="1"/>
        <end position="46"/>
    </location>
</feature>
<protein>
    <recommendedName>
        <fullName evidence="4">Methyltransferase domain protein</fullName>
    </recommendedName>
</protein>
<organism evidence="2 3">
    <name type="scientific">Aureliella helgolandensis</name>
    <dbReference type="NCBI Taxonomy" id="2527968"/>
    <lineage>
        <taxon>Bacteria</taxon>
        <taxon>Pseudomonadati</taxon>
        <taxon>Planctomycetota</taxon>
        <taxon>Planctomycetia</taxon>
        <taxon>Pirellulales</taxon>
        <taxon>Pirellulaceae</taxon>
        <taxon>Aureliella</taxon>
    </lineage>
</organism>
<dbReference type="Gene3D" id="3.40.50.150">
    <property type="entry name" value="Vaccinia Virus protein VP39"/>
    <property type="match status" value="1"/>
</dbReference>
<reference evidence="2 3" key="1">
    <citation type="submission" date="2019-02" db="EMBL/GenBank/DDBJ databases">
        <title>Deep-cultivation of Planctomycetes and their phenomic and genomic characterization uncovers novel biology.</title>
        <authorList>
            <person name="Wiegand S."/>
            <person name="Jogler M."/>
            <person name="Boedeker C."/>
            <person name="Pinto D."/>
            <person name="Vollmers J."/>
            <person name="Rivas-Marin E."/>
            <person name="Kohn T."/>
            <person name="Peeters S.H."/>
            <person name="Heuer A."/>
            <person name="Rast P."/>
            <person name="Oberbeckmann S."/>
            <person name="Bunk B."/>
            <person name="Jeske O."/>
            <person name="Meyerdierks A."/>
            <person name="Storesund J.E."/>
            <person name="Kallscheuer N."/>
            <person name="Luecker S."/>
            <person name="Lage O.M."/>
            <person name="Pohl T."/>
            <person name="Merkel B.J."/>
            <person name="Hornburger P."/>
            <person name="Mueller R.-W."/>
            <person name="Bruemmer F."/>
            <person name="Labrenz M."/>
            <person name="Spormann A.M."/>
            <person name="Op den Camp H."/>
            <person name="Overmann J."/>
            <person name="Amann R."/>
            <person name="Jetten M.S.M."/>
            <person name="Mascher T."/>
            <person name="Medema M.H."/>
            <person name="Devos D.P."/>
            <person name="Kaster A.-K."/>
            <person name="Ovreas L."/>
            <person name="Rohde M."/>
            <person name="Galperin M.Y."/>
            <person name="Jogler C."/>
        </authorList>
    </citation>
    <scope>NUCLEOTIDE SEQUENCE [LARGE SCALE GENOMIC DNA]</scope>
    <source>
        <strain evidence="2 3">Q31a</strain>
    </source>
</reference>